<dbReference type="EMBL" id="JAWDGP010004140">
    <property type="protein sequence ID" value="KAK3767533.1"/>
    <property type="molecule type" value="Genomic_DNA"/>
</dbReference>
<name>A0AAE1DFH6_9GAST</name>
<comment type="caution">
    <text evidence="1">The sequence shown here is derived from an EMBL/GenBank/DDBJ whole genome shotgun (WGS) entry which is preliminary data.</text>
</comment>
<dbReference type="Proteomes" id="UP001283361">
    <property type="component" value="Unassembled WGS sequence"/>
</dbReference>
<accession>A0AAE1DFH6</accession>
<protein>
    <submittedName>
        <fullName evidence="1">Uncharacterized protein</fullName>
    </submittedName>
</protein>
<proteinExistence type="predicted"/>
<gene>
    <name evidence="1" type="ORF">RRG08_003965</name>
</gene>
<evidence type="ECO:0000313" key="1">
    <source>
        <dbReference type="EMBL" id="KAK3767533.1"/>
    </source>
</evidence>
<organism evidence="1 2">
    <name type="scientific">Elysia crispata</name>
    <name type="common">lettuce slug</name>
    <dbReference type="NCBI Taxonomy" id="231223"/>
    <lineage>
        <taxon>Eukaryota</taxon>
        <taxon>Metazoa</taxon>
        <taxon>Spiralia</taxon>
        <taxon>Lophotrochozoa</taxon>
        <taxon>Mollusca</taxon>
        <taxon>Gastropoda</taxon>
        <taxon>Heterobranchia</taxon>
        <taxon>Euthyneura</taxon>
        <taxon>Panpulmonata</taxon>
        <taxon>Sacoglossa</taxon>
        <taxon>Placobranchoidea</taxon>
        <taxon>Plakobranchidae</taxon>
        <taxon>Elysia</taxon>
    </lineage>
</organism>
<reference evidence="1" key="1">
    <citation type="journal article" date="2023" name="G3 (Bethesda)">
        <title>A reference genome for the long-term kleptoplast-retaining sea slug Elysia crispata morphotype clarki.</title>
        <authorList>
            <person name="Eastman K.E."/>
            <person name="Pendleton A.L."/>
            <person name="Shaikh M.A."/>
            <person name="Suttiyut T."/>
            <person name="Ogas R."/>
            <person name="Tomko P."/>
            <person name="Gavelis G."/>
            <person name="Widhalm J.R."/>
            <person name="Wisecaver J.H."/>
        </authorList>
    </citation>
    <scope>NUCLEOTIDE SEQUENCE</scope>
    <source>
        <strain evidence="1">ECLA1</strain>
    </source>
</reference>
<keyword evidence="2" id="KW-1185">Reference proteome</keyword>
<sequence length="91" mass="10567">MFWPSPIETFNWQDIDKTRSFSLPLRFNSMLTIFLEEEDNRCQGYTTLNIAPSMLFTIKDSLSFCPIVLTSCDHEMKGLNGKISRRPCEDP</sequence>
<evidence type="ECO:0000313" key="2">
    <source>
        <dbReference type="Proteomes" id="UP001283361"/>
    </source>
</evidence>
<dbReference type="AlphaFoldDB" id="A0AAE1DFH6"/>